<comment type="caution">
    <text evidence="1">The sequence shown here is derived from an EMBL/GenBank/DDBJ whole genome shotgun (WGS) entry which is preliminary data.</text>
</comment>
<evidence type="ECO:0000313" key="1">
    <source>
        <dbReference type="EMBL" id="KZL20786.1"/>
    </source>
</evidence>
<accession>A0A161V9Z2</accession>
<dbReference type="PATRIC" id="fig|989403.3.peg.1367"/>
<dbReference type="OrthoDB" id="9804993at2"/>
<protein>
    <submittedName>
        <fullName evidence="1">Alpha/beta hydrolase family protein</fullName>
    </submittedName>
</protein>
<dbReference type="EMBL" id="LMCB01000006">
    <property type="protein sequence ID" value="KZL20786.1"/>
    <property type="molecule type" value="Genomic_DNA"/>
</dbReference>
<proteinExistence type="predicted"/>
<dbReference type="Proteomes" id="UP000076577">
    <property type="component" value="Unassembled WGS sequence"/>
</dbReference>
<organism evidence="1 2">
    <name type="scientific">Pseudovibrio axinellae</name>
    <dbReference type="NCBI Taxonomy" id="989403"/>
    <lineage>
        <taxon>Bacteria</taxon>
        <taxon>Pseudomonadati</taxon>
        <taxon>Pseudomonadota</taxon>
        <taxon>Alphaproteobacteria</taxon>
        <taxon>Hyphomicrobiales</taxon>
        <taxon>Stappiaceae</taxon>
        <taxon>Pseudovibrio</taxon>
    </lineage>
</organism>
<keyword evidence="2" id="KW-1185">Reference proteome</keyword>
<dbReference type="AlphaFoldDB" id="A0A161V9Z2"/>
<dbReference type="GO" id="GO:0016787">
    <property type="term" value="F:hydrolase activity"/>
    <property type="evidence" value="ECO:0007669"/>
    <property type="project" value="UniProtKB-KW"/>
</dbReference>
<reference evidence="1 2" key="1">
    <citation type="journal article" date="2016" name="Front. Microbiol.">
        <title>Comparative Genomic Analysis Reveals a Diverse Repertoire of Genes Involved in Prokaryote-Eukaryote Interactions within the Pseudovibrio Genus.</title>
        <authorList>
            <person name="Romano S."/>
            <person name="Fernandez-Guerra A."/>
            <person name="Reen F.J."/>
            <person name="Glockner F.O."/>
            <person name="Crowley S.P."/>
            <person name="O'Sullivan O."/>
            <person name="Cotter P.D."/>
            <person name="Adams C."/>
            <person name="Dobson A.D."/>
            <person name="O'Gara F."/>
        </authorList>
    </citation>
    <scope>NUCLEOTIDE SEQUENCE [LARGE SCALE GENOMIC DNA]</scope>
    <source>
        <strain evidence="1 2">Ad2</strain>
    </source>
</reference>
<dbReference type="Pfam" id="PF06821">
    <property type="entry name" value="Ser_hydrolase"/>
    <property type="match status" value="1"/>
</dbReference>
<dbReference type="Gene3D" id="3.40.50.1820">
    <property type="entry name" value="alpha/beta hydrolase"/>
    <property type="match status" value="1"/>
</dbReference>
<evidence type="ECO:0000313" key="2">
    <source>
        <dbReference type="Proteomes" id="UP000076577"/>
    </source>
</evidence>
<dbReference type="InterPro" id="IPR010662">
    <property type="entry name" value="RBBP9/YdeN"/>
</dbReference>
<keyword evidence="1" id="KW-0378">Hydrolase</keyword>
<sequence>MKISEADILIVPGLHGSDADHWQSRWQAKFSTGRRVEQQNWNKPDLEEWVSAVVKAVEEAVRPVVLVAHSAGVAAVIHAAPRIKDWVKGAYLVAPADVDDSSRIPTELHGFGPLPTSALPFHTKVVASRNDPHCTFERAEQLAKLWNARLQDAGESGHINSESGQGPWPEGLISFAHFMKELG</sequence>
<dbReference type="STRING" id="989403.SAMN05421798_107101"/>
<dbReference type="SUPFAM" id="SSF53474">
    <property type="entry name" value="alpha/beta-Hydrolases"/>
    <property type="match status" value="1"/>
</dbReference>
<name>A0A161V9Z2_9HYPH</name>
<gene>
    <name evidence="1" type="ORF">PsAD2_01275</name>
</gene>
<dbReference type="RefSeq" id="WP_068003936.1">
    <property type="nucleotide sequence ID" value="NZ_FOFM01000007.1"/>
</dbReference>
<dbReference type="InterPro" id="IPR029058">
    <property type="entry name" value="AB_hydrolase_fold"/>
</dbReference>